<feature type="transmembrane region" description="Helical" evidence="6">
    <location>
        <begin position="484"/>
        <end position="502"/>
    </location>
</feature>
<feature type="transmembrane region" description="Helical" evidence="6">
    <location>
        <begin position="449"/>
        <end position="472"/>
    </location>
</feature>
<dbReference type="PANTHER" id="PTHR46494:SF1">
    <property type="entry name" value="CORA FAMILY METAL ION TRANSPORTER (EUROFUNG)"/>
    <property type="match status" value="1"/>
</dbReference>
<evidence type="ECO:0000256" key="3">
    <source>
        <dbReference type="ARBA" id="ARBA00022989"/>
    </source>
</evidence>
<name>A0A422PSP0_9TRYP</name>
<dbReference type="Gene3D" id="1.20.58.340">
    <property type="entry name" value="Magnesium transport protein CorA, transmembrane region"/>
    <property type="match status" value="1"/>
</dbReference>
<accession>A0A422PSP0</accession>
<keyword evidence="2 6" id="KW-0812">Transmembrane</keyword>
<dbReference type="GeneID" id="40317346"/>
<dbReference type="GO" id="GO:0015087">
    <property type="term" value="F:cobalt ion transmembrane transporter activity"/>
    <property type="evidence" value="ECO:0007669"/>
    <property type="project" value="TreeGrafter"/>
</dbReference>
<evidence type="ECO:0000313" key="7">
    <source>
        <dbReference type="EMBL" id="RNF20507.1"/>
    </source>
</evidence>
<evidence type="ECO:0000256" key="6">
    <source>
        <dbReference type="SAM" id="Phobius"/>
    </source>
</evidence>
<keyword evidence="8" id="KW-1185">Reference proteome</keyword>
<dbReference type="OrthoDB" id="165352at2759"/>
<reference evidence="7 8" key="1">
    <citation type="journal article" date="2018" name="BMC Genomics">
        <title>Genomic comparison of Trypanosoma conorhini and Trypanosoma rangeli to Trypanosoma cruzi strains of high and low virulence.</title>
        <authorList>
            <person name="Bradwell K.R."/>
            <person name="Koparde V.N."/>
            <person name="Matveyev A.V."/>
            <person name="Serrano M.G."/>
            <person name="Alves J.M."/>
            <person name="Parikh H."/>
            <person name="Huang B."/>
            <person name="Lee V."/>
            <person name="Espinosa-Alvarez O."/>
            <person name="Ortiz P.A."/>
            <person name="Costa-Martins A.G."/>
            <person name="Teixeira M.M."/>
            <person name="Buck G.A."/>
        </authorList>
    </citation>
    <scope>NUCLEOTIDE SEQUENCE [LARGE SCALE GENOMIC DNA]</scope>
    <source>
        <strain evidence="7 8">025E</strain>
    </source>
</reference>
<dbReference type="GO" id="GO:0050897">
    <property type="term" value="F:cobalt ion binding"/>
    <property type="evidence" value="ECO:0007669"/>
    <property type="project" value="TreeGrafter"/>
</dbReference>
<comment type="caution">
    <text evidence="7">The sequence shown here is derived from an EMBL/GenBank/DDBJ whole genome shotgun (WGS) entry which is preliminary data.</text>
</comment>
<dbReference type="Pfam" id="PF01544">
    <property type="entry name" value="CorA"/>
    <property type="match status" value="1"/>
</dbReference>
<dbReference type="GO" id="GO:0000287">
    <property type="term" value="F:magnesium ion binding"/>
    <property type="evidence" value="ECO:0007669"/>
    <property type="project" value="TreeGrafter"/>
</dbReference>
<evidence type="ECO:0000256" key="1">
    <source>
        <dbReference type="ARBA" id="ARBA00004651"/>
    </source>
</evidence>
<dbReference type="EMBL" id="MKKU01000177">
    <property type="protein sequence ID" value="RNF20507.1"/>
    <property type="molecule type" value="Genomic_DNA"/>
</dbReference>
<evidence type="ECO:0000313" key="8">
    <source>
        <dbReference type="Proteomes" id="UP000284403"/>
    </source>
</evidence>
<dbReference type="InterPro" id="IPR002523">
    <property type="entry name" value="MgTranspt_CorA/ZnTranspt_ZntB"/>
</dbReference>
<comment type="subcellular location">
    <subcellularLocation>
        <location evidence="1">Cell membrane</location>
        <topology evidence="1">Multi-pass membrane protein</topology>
    </subcellularLocation>
</comment>
<organism evidence="7 8">
    <name type="scientific">Trypanosoma conorhini</name>
    <dbReference type="NCBI Taxonomy" id="83891"/>
    <lineage>
        <taxon>Eukaryota</taxon>
        <taxon>Discoba</taxon>
        <taxon>Euglenozoa</taxon>
        <taxon>Kinetoplastea</taxon>
        <taxon>Metakinetoplastina</taxon>
        <taxon>Trypanosomatida</taxon>
        <taxon>Trypanosomatidae</taxon>
        <taxon>Trypanosoma</taxon>
    </lineage>
</organism>
<evidence type="ECO:0000256" key="4">
    <source>
        <dbReference type="ARBA" id="ARBA00023136"/>
    </source>
</evidence>
<protein>
    <submittedName>
        <fullName evidence="7">Metal ion transporter, MIT family</fullName>
    </submittedName>
</protein>
<feature type="transmembrane region" description="Helical" evidence="6">
    <location>
        <begin position="522"/>
        <end position="541"/>
    </location>
</feature>
<sequence length="547" mass="61329">MWRLCGCRAALFPVCSTATGRRYLGTSKDPHHRSGHGESAVTGSSVGDNSPSAKSTPGVGQPNAGEDKKMPSGTPSQFIATTEVSTRTGVRWLDVAGRSHLWADDSFSGEGEFLAHAMEALRGGKLPPDMMPKVCHNTRALPFVHIEKKWASLTLRYARQHPRWFSMLLHDNVKDFCATESSGTQRAKYSKLQEIGEDEEETPHFSDEDGAKVRCGQINSLEGESAQSGMSSQVNMVELTYRLHIFLFKECRAPTEYGGKASTPYLNLQQAETVFQVGGGDTKLNPLAGQWRIVTVHRYRMPFLEQLLSQWATSGLRGGTWIGIVQRLVHGATLSIQSLDYKYAERIDEVEMFLFDSSANMNDLTTILAQLHVINRRSKIHANFLRETQRSYTKLLSALNVPVELEDQREILYLSNALSLADELHNQSRSLLVLQFYAAAYMLEDHLRILTLFTTFFIPLELITSWFGTNFVSLEHFVEGEWGLPIAGVMLVVTAIITSVWMRRHVVAGGEKKKTPLPHLFSPPPTIFVCVFFFLSFFYCVKFSFVS</sequence>
<dbReference type="GO" id="GO:0005886">
    <property type="term" value="C:plasma membrane"/>
    <property type="evidence" value="ECO:0007669"/>
    <property type="project" value="UniProtKB-SubCell"/>
</dbReference>
<proteinExistence type="predicted"/>
<keyword evidence="4 6" id="KW-0472">Membrane</keyword>
<dbReference type="GO" id="GO:0015095">
    <property type="term" value="F:magnesium ion transmembrane transporter activity"/>
    <property type="evidence" value="ECO:0007669"/>
    <property type="project" value="TreeGrafter"/>
</dbReference>
<feature type="compositionally biased region" description="Polar residues" evidence="5">
    <location>
        <begin position="41"/>
        <end position="55"/>
    </location>
</feature>
<dbReference type="InterPro" id="IPR045863">
    <property type="entry name" value="CorA_TM1_TM2"/>
</dbReference>
<dbReference type="SUPFAM" id="SSF144083">
    <property type="entry name" value="Magnesium transport protein CorA, transmembrane region"/>
    <property type="match status" value="1"/>
</dbReference>
<gene>
    <name evidence="7" type="ORF">Tco025E_03735</name>
</gene>
<feature type="region of interest" description="Disordered" evidence="5">
    <location>
        <begin position="26"/>
        <end position="76"/>
    </location>
</feature>
<keyword evidence="3 6" id="KW-1133">Transmembrane helix</keyword>
<evidence type="ECO:0000256" key="2">
    <source>
        <dbReference type="ARBA" id="ARBA00022692"/>
    </source>
</evidence>
<dbReference type="Proteomes" id="UP000284403">
    <property type="component" value="Unassembled WGS sequence"/>
</dbReference>
<evidence type="ECO:0000256" key="5">
    <source>
        <dbReference type="SAM" id="MobiDB-lite"/>
    </source>
</evidence>
<dbReference type="RefSeq" id="XP_029229225.1">
    <property type="nucleotide sequence ID" value="XM_029370653.1"/>
</dbReference>
<dbReference type="AlphaFoldDB" id="A0A422PSP0"/>
<dbReference type="PANTHER" id="PTHR46494">
    <property type="entry name" value="CORA FAMILY METAL ION TRANSPORTER (EUROFUNG)"/>
    <property type="match status" value="1"/>
</dbReference>